<evidence type="ECO:0000256" key="1">
    <source>
        <dbReference type="ARBA" id="ARBA00001961"/>
    </source>
</evidence>
<dbReference type="PANTHER" id="PTHR10869">
    <property type="entry name" value="PROLYL 4-HYDROXYLASE ALPHA SUBUNIT"/>
    <property type="match status" value="1"/>
</dbReference>
<evidence type="ECO:0000256" key="5">
    <source>
        <dbReference type="ARBA" id="ARBA00023004"/>
    </source>
</evidence>
<keyword evidence="2" id="KW-0479">Metal-binding</keyword>
<dbReference type="Pfam" id="PF13640">
    <property type="entry name" value="2OG-FeII_Oxy_3"/>
    <property type="match status" value="1"/>
</dbReference>
<dbReference type="InterPro" id="IPR006620">
    <property type="entry name" value="Pro_4_hyd_alph"/>
</dbReference>
<organism evidence="7 8">
    <name type="scientific">Mycena maculata</name>
    <dbReference type="NCBI Taxonomy" id="230809"/>
    <lineage>
        <taxon>Eukaryota</taxon>
        <taxon>Fungi</taxon>
        <taxon>Dikarya</taxon>
        <taxon>Basidiomycota</taxon>
        <taxon>Agaricomycotina</taxon>
        <taxon>Agaricomycetes</taxon>
        <taxon>Agaricomycetidae</taxon>
        <taxon>Agaricales</taxon>
        <taxon>Marasmiineae</taxon>
        <taxon>Mycenaceae</taxon>
        <taxon>Mycena</taxon>
    </lineage>
</organism>
<protein>
    <submittedName>
        <fullName evidence="7">Oxidoreductase domain-containing protein</fullName>
    </submittedName>
</protein>
<dbReference type="InterPro" id="IPR045054">
    <property type="entry name" value="P4HA-like"/>
</dbReference>
<dbReference type="Gene3D" id="2.60.120.620">
    <property type="entry name" value="q2cbj1_9rhob like domain"/>
    <property type="match status" value="1"/>
</dbReference>
<evidence type="ECO:0000259" key="6">
    <source>
        <dbReference type="SMART" id="SM00702"/>
    </source>
</evidence>
<gene>
    <name evidence="7" type="ORF">DFH07DRAFT_883798</name>
</gene>
<dbReference type="SMART" id="SM00702">
    <property type="entry name" value="P4Hc"/>
    <property type="match status" value="1"/>
</dbReference>
<proteinExistence type="predicted"/>
<name>A0AAD7JAN2_9AGAR</name>
<dbReference type="InterPro" id="IPR044862">
    <property type="entry name" value="Pro_4_hyd_alph_FE2OG_OXY"/>
</dbReference>
<dbReference type="PANTHER" id="PTHR10869:SF241">
    <property type="entry name" value="FE2OG DIOXYGENASE DOMAIN-CONTAINING PROTEIN"/>
    <property type="match status" value="1"/>
</dbReference>
<keyword evidence="8" id="KW-1185">Reference proteome</keyword>
<keyword evidence="5" id="KW-0408">Iron</keyword>
<dbReference type="GO" id="GO:0005506">
    <property type="term" value="F:iron ion binding"/>
    <property type="evidence" value="ECO:0007669"/>
    <property type="project" value="InterPro"/>
</dbReference>
<dbReference type="GO" id="GO:0004656">
    <property type="term" value="F:procollagen-proline 4-dioxygenase activity"/>
    <property type="evidence" value="ECO:0007669"/>
    <property type="project" value="TreeGrafter"/>
</dbReference>
<comment type="cofactor">
    <cofactor evidence="1">
        <name>L-ascorbate</name>
        <dbReference type="ChEBI" id="CHEBI:38290"/>
    </cofactor>
</comment>
<evidence type="ECO:0000313" key="8">
    <source>
        <dbReference type="Proteomes" id="UP001215280"/>
    </source>
</evidence>
<evidence type="ECO:0000256" key="4">
    <source>
        <dbReference type="ARBA" id="ARBA00023002"/>
    </source>
</evidence>
<dbReference type="EMBL" id="JARJLG010000047">
    <property type="protein sequence ID" value="KAJ7760827.1"/>
    <property type="molecule type" value="Genomic_DNA"/>
</dbReference>
<evidence type="ECO:0000256" key="3">
    <source>
        <dbReference type="ARBA" id="ARBA00022964"/>
    </source>
</evidence>
<keyword evidence="3" id="KW-0223">Dioxygenase</keyword>
<feature type="domain" description="Prolyl 4-hydroxylase alpha subunit" evidence="6">
    <location>
        <begin position="27"/>
        <end position="229"/>
    </location>
</feature>
<accession>A0AAD7JAN2</accession>
<comment type="caution">
    <text evidence="7">The sequence shown here is derived from an EMBL/GenBank/DDBJ whole genome shotgun (WGS) entry which is preliminary data.</text>
</comment>
<dbReference type="AlphaFoldDB" id="A0AAD7JAN2"/>
<evidence type="ECO:0000313" key="7">
    <source>
        <dbReference type="EMBL" id="KAJ7760827.1"/>
    </source>
</evidence>
<dbReference type="Proteomes" id="UP001215280">
    <property type="component" value="Unassembled WGS sequence"/>
</dbReference>
<keyword evidence="4" id="KW-0560">Oxidoreductase</keyword>
<dbReference type="GO" id="GO:0031418">
    <property type="term" value="F:L-ascorbic acid binding"/>
    <property type="evidence" value="ECO:0007669"/>
    <property type="project" value="InterPro"/>
</dbReference>
<evidence type="ECO:0000256" key="2">
    <source>
        <dbReference type="ARBA" id="ARBA00022723"/>
    </source>
</evidence>
<dbReference type="GO" id="GO:0005783">
    <property type="term" value="C:endoplasmic reticulum"/>
    <property type="evidence" value="ECO:0007669"/>
    <property type="project" value="TreeGrafter"/>
</dbReference>
<sequence>MNGESPRYVPPGLIDFRAAGLPEYDGCYAIVLDSLFSKPELTTALKEGEDSSPWQIAQINAGTEVFTDMETRNGQRIIHDSFTLSARLFAKMRPHLGAIEEIEEQTYVRGVGPAVQKWRMVRLNERLRYLRYPPGGYFRPHVDGYYENEENGQRTFYTLQLYLPSDASGSDQSFLPAEGGSTRFLNWDGAYADVEAIPGRALIFQMPKLLHTGEEVKAGVKVTIRSDILYEKVGKPIPVQRDVL</sequence>
<reference evidence="7" key="1">
    <citation type="submission" date="2023-03" db="EMBL/GenBank/DDBJ databases">
        <title>Massive genome expansion in bonnet fungi (Mycena s.s.) driven by repeated elements and novel gene families across ecological guilds.</title>
        <authorList>
            <consortium name="Lawrence Berkeley National Laboratory"/>
            <person name="Harder C.B."/>
            <person name="Miyauchi S."/>
            <person name="Viragh M."/>
            <person name="Kuo A."/>
            <person name="Thoen E."/>
            <person name="Andreopoulos B."/>
            <person name="Lu D."/>
            <person name="Skrede I."/>
            <person name="Drula E."/>
            <person name="Henrissat B."/>
            <person name="Morin E."/>
            <person name="Kohler A."/>
            <person name="Barry K."/>
            <person name="LaButti K."/>
            <person name="Morin E."/>
            <person name="Salamov A."/>
            <person name="Lipzen A."/>
            <person name="Mereny Z."/>
            <person name="Hegedus B."/>
            <person name="Baldrian P."/>
            <person name="Stursova M."/>
            <person name="Weitz H."/>
            <person name="Taylor A."/>
            <person name="Grigoriev I.V."/>
            <person name="Nagy L.G."/>
            <person name="Martin F."/>
            <person name="Kauserud H."/>
        </authorList>
    </citation>
    <scope>NUCLEOTIDE SEQUENCE</scope>
    <source>
        <strain evidence="7">CBHHK188m</strain>
    </source>
</reference>